<dbReference type="PANTHER" id="PTHR35525">
    <property type="entry name" value="BLL6575 PROTEIN"/>
    <property type="match status" value="1"/>
</dbReference>
<dbReference type="SUPFAM" id="SSF160904">
    <property type="entry name" value="Jann2411-like"/>
    <property type="match status" value="1"/>
</dbReference>
<sequence>MRDPIDVSPLVGELLGLDLVNTRPLGADGRADLLGTTEQLSAWLALEPVLDSNLRGAVPTSADLAFVHAVREHTEAAVRALLKGSRPPTSVLRGLTEAQRAAPAVRNLHWDGTAVVATYQRTGRLGVRLAAMLAEAAADLLTSPAIVSLKECEADDCIMLFIPSHPRRRWCSPTRCGNRARVARYYERHRASARETVRQRD</sequence>
<dbReference type="EMBL" id="BAAAOS010000074">
    <property type="protein sequence ID" value="GAA1620012.1"/>
    <property type="molecule type" value="Genomic_DNA"/>
</dbReference>
<accession>A0ABP4QRL3</accession>
<feature type="domain" description="Zinc finger CGNR" evidence="1">
    <location>
        <begin position="149"/>
        <end position="189"/>
    </location>
</feature>
<name>A0ABP4QRL3_9ACTN</name>
<reference evidence="3" key="1">
    <citation type="journal article" date="2019" name="Int. J. Syst. Evol. Microbiol.">
        <title>The Global Catalogue of Microorganisms (GCM) 10K type strain sequencing project: providing services to taxonomists for standard genome sequencing and annotation.</title>
        <authorList>
            <consortium name="The Broad Institute Genomics Platform"/>
            <consortium name="The Broad Institute Genome Sequencing Center for Infectious Disease"/>
            <person name="Wu L."/>
            <person name="Ma J."/>
        </authorList>
    </citation>
    <scope>NUCLEOTIDE SEQUENCE [LARGE SCALE GENOMIC DNA]</scope>
    <source>
        <strain evidence="3">JCM 14969</strain>
    </source>
</reference>
<dbReference type="Proteomes" id="UP001500393">
    <property type="component" value="Unassembled WGS sequence"/>
</dbReference>
<dbReference type="Pfam" id="PF07336">
    <property type="entry name" value="ABATE"/>
    <property type="match status" value="1"/>
</dbReference>
<protein>
    <submittedName>
        <fullName evidence="2">CGNR zinc finger domain-containing protein</fullName>
    </submittedName>
</protein>
<dbReference type="PANTHER" id="PTHR35525:SF3">
    <property type="entry name" value="BLL6575 PROTEIN"/>
    <property type="match status" value="1"/>
</dbReference>
<dbReference type="InterPro" id="IPR021005">
    <property type="entry name" value="Znf_CGNR"/>
</dbReference>
<comment type="caution">
    <text evidence="2">The sequence shown here is derived from an EMBL/GenBank/DDBJ whole genome shotgun (WGS) entry which is preliminary data.</text>
</comment>
<organism evidence="2 3">
    <name type="scientific">Kribbella sancticallisti</name>
    <dbReference type="NCBI Taxonomy" id="460087"/>
    <lineage>
        <taxon>Bacteria</taxon>
        <taxon>Bacillati</taxon>
        <taxon>Actinomycetota</taxon>
        <taxon>Actinomycetes</taxon>
        <taxon>Propionibacteriales</taxon>
        <taxon>Kribbellaceae</taxon>
        <taxon>Kribbella</taxon>
    </lineage>
</organism>
<evidence type="ECO:0000313" key="2">
    <source>
        <dbReference type="EMBL" id="GAA1620012.1"/>
    </source>
</evidence>
<dbReference type="RefSeq" id="WP_344222686.1">
    <property type="nucleotide sequence ID" value="NZ_BAAAOS010000074.1"/>
</dbReference>
<evidence type="ECO:0000313" key="3">
    <source>
        <dbReference type="Proteomes" id="UP001500393"/>
    </source>
</evidence>
<dbReference type="Gene3D" id="1.10.3300.10">
    <property type="entry name" value="Jann2411-like domain"/>
    <property type="match status" value="1"/>
</dbReference>
<proteinExistence type="predicted"/>
<dbReference type="InterPro" id="IPR010852">
    <property type="entry name" value="ABATE"/>
</dbReference>
<keyword evidence="3" id="KW-1185">Reference proteome</keyword>
<dbReference type="Pfam" id="PF11706">
    <property type="entry name" value="zf-CGNR"/>
    <property type="match status" value="1"/>
</dbReference>
<gene>
    <name evidence="2" type="ORF">GCM10009789_87070</name>
</gene>
<evidence type="ECO:0000259" key="1">
    <source>
        <dbReference type="Pfam" id="PF11706"/>
    </source>
</evidence>
<dbReference type="InterPro" id="IPR023286">
    <property type="entry name" value="ABATE_dom_sf"/>
</dbReference>